<dbReference type="InterPro" id="IPR012156">
    <property type="entry name" value="Cold_shock_CspA"/>
</dbReference>
<keyword evidence="1" id="KW-0812">Transmembrane</keyword>
<dbReference type="PIRSF" id="PIRSF002599">
    <property type="entry name" value="Cold_shock_A"/>
    <property type="match status" value="1"/>
</dbReference>
<proteinExistence type="predicted"/>
<keyword evidence="1" id="KW-0472">Membrane</keyword>
<dbReference type="Pfam" id="PF06961">
    <property type="entry name" value="DUF1294"/>
    <property type="match status" value="1"/>
</dbReference>
<evidence type="ECO:0008006" key="4">
    <source>
        <dbReference type="Google" id="ProtNLM"/>
    </source>
</evidence>
<keyword evidence="3" id="KW-1185">Reference proteome</keyword>
<feature type="transmembrane region" description="Helical" evidence="1">
    <location>
        <begin position="6"/>
        <end position="26"/>
    </location>
</feature>
<reference evidence="3" key="1">
    <citation type="journal article" date="2019" name="Int. J. Syst. Evol. Microbiol.">
        <title>The Global Catalogue of Microorganisms (GCM) 10K type strain sequencing project: providing services to taxonomists for standard genome sequencing and annotation.</title>
        <authorList>
            <consortium name="The Broad Institute Genomics Platform"/>
            <consortium name="The Broad Institute Genome Sequencing Center for Infectious Disease"/>
            <person name="Wu L."/>
            <person name="Ma J."/>
        </authorList>
    </citation>
    <scope>NUCLEOTIDE SEQUENCE [LARGE SCALE GENOMIC DNA]</scope>
    <source>
        <strain evidence="3">CGMCC 1.12811</strain>
    </source>
</reference>
<evidence type="ECO:0000256" key="1">
    <source>
        <dbReference type="SAM" id="Phobius"/>
    </source>
</evidence>
<gene>
    <name evidence="2" type="ORF">GCM10008015_06520</name>
</gene>
<feature type="transmembrane region" description="Helical" evidence="1">
    <location>
        <begin position="70"/>
        <end position="90"/>
    </location>
</feature>
<keyword evidence="1" id="KW-1133">Transmembrane helix</keyword>
<evidence type="ECO:0000313" key="2">
    <source>
        <dbReference type="EMBL" id="GGA68416.1"/>
    </source>
</evidence>
<evidence type="ECO:0000313" key="3">
    <source>
        <dbReference type="Proteomes" id="UP000658793"/>
    </source>
</evidence>
<dbReference type="InterPro" id="IPR010718">
    <property type="entry name" value="DUF1294"/>
</dbReference>
<comment type="caution">
    <text evidence="2">The sequence shown here is derived from an EMBL/GenBank/DDBJ whole genome shotgun (WGS) entry which is preliminary data.</text>
</comment>
<protein>
    <recommendedName>
        <fullName evidence="4">DUF1294 domain-containing protein</fullName>
    </recommendedName>
</protein>
<dbReference type="Proteomes" id="UP000658793">
    <property type="component" value="Unassembled WGS sequence"/>
</dbReference>
<name>A0ABQ1HAZ7_9FLAO</name>
<sequence>MTILLYYFLVLNFFTFFQIAFDKWQVKKGKKRIPERTLLSFTFFGGTIGSGLAMLIFRHKTAKTNYLWKFWTIVFIQIAIIYLSFHFEILDYKI</sequence>
<organism evidence="2 3">
    <name type="scientific">Flavobacterium palustre</name>
    <dbReference type="NCBI Taxonomy" id="1476463"/>
    <lineage>
        <taxon>Bacteria</taxon>
        <taxon>Pseudomonadati</taxon>
        <taxon>Bacteroidota</taxon>
        <taxon>Flavobacteriia</taxon>
        <taxon>Flavobacteriales</taxon>
        <taxon>Flavobacteriaceae</taxon>
        <taxon>Flavobacterium</taxon>
    </lineage>
</organism>
<dbReference type="EMBL" id="BMGA01000001">
    <property type="protein sequence ID" value="GGA68416.1"/>
    <property type="molecule type" value="Genomic_DNA"/>
</dbReference>
<feature type="transmembrane region" description="Helical" evidence="1">
    <location>
        <begin position="38"/>
        <end position="58"/>
    </location>
</feature>
<dbReference type="RefSeq" id="WP_188492369.1">
    <property type="nucleotide sequence ID" value="NZ_BMGA01000001.1"/>
</dbReference>
<accession>A0ABQ1HAZ7</accession>